<evidence type="ECO:0000256" key="3">
    <source>
        <dbReference type="ARBA" id="ARBA00022737"/>
    </source>
</evidence>
<dbReference type="InterPro" id="IPR018357">
    <property type="entry name" value="Hexapep_transf_CS"/>
</dbReference>
<dbReference type="SMART" id="SM01266">
    <property type="entry name" value="Mac"/>
    <property type="match status" value="1"/>
</dbReference>
<sequence length="200" mass="22498">MTEKERMLSGNLYLASDKELVEEHKKSLRLTRLFNTTTEEEIEYRKQLIGELFEKTGKQYYIEPPFRCDYGCHISIGENFFANYDCIILDVNKVKIGNNVMFGPRVTIYTAGHPIDAGVRNTLLEYGKPVTIGDDVWVGGSTVINPGVTIGSNVVIGSGSVVTKDIPSGVIAAGNPCKVIREITEKDREFWLQQKELYRN</sequence>
<dbReference type="EMBL" id="JAHLFQ010000065">
    <property type="protein sequence ID" value="MBU3803790.1"/>
    <property type="molecule type" value="Genomic_DNA"/>
</dbReference>
<dbReference type="InterPro" id="IPR024688">
    <property type="entry name" value="Mac_dom"/>
</dbReference>
<gene>
    <name evidence="7" type="ORF">H9872_03395</name>
</gene>
<dbReference type="PANTHER" id="PTHR43017">
    <property type="entry name" value="GALACTOSIDE O-ACETYLTRANSFERASE"/>
    <property type="match status" value="1"/>
</dbReference>
<dbReference type="PROSITE" id="PS00101">
    <property type="entry name" value="HEXAPEP_TRANSFERASES"/>
    <property type="match status" value="1"/>
</dbReference>
<dbReference type="FunFam" id="2.160.10.10:FF:000008">
    <property type="entry name" value="Maltose O-acetyltransferase"/>
    <property type="match status" value="1"/>
</dbReference>
<proteinExistence type="inferred from homology"/>
<dbReference type="SUPFAM" id="SSF51161">
    <property type="entry name" value="Trimeric LpxA-like enzymes"/>
    <property type="match status" value="1"/>
</dbReference>
<dbReference type="InterPro" id="IPR001451">
    <property type="entry name" value="Hexapep"/>
</dbReference>
<dbReference type="InterPro" id="IPR039369">
    <property type="entry name" value="LacA-like"/>
</dbReference>
<comment type="similarity">
    <text evidence="1 5">Belongs to the transferase hexapeptide repeat family.</text>
</comment>
<dbReference type="Gene3D" id="2.160.10.10">
    <property type="entry name" value="Hexapeptide repeat proteins"/>
    <property type="match status" value="1"/>
</dbReference>
<reference evidence="7" key="1">
    <citation type="journal article" date="2021" name="PeerJ">
        <title>Extensive microbial diversity within the chicken gut microbiome revealed by metagenomics and culture.</title>
        <authorList>
            <person name="Gilroy R."/>
            <person name="Ravi A."/>
            <person name="Getino M."/>
            <person name="Pursley I."/>
            <person name="Horton D.L."/>
            <person name="Alikhan N.F."/>
            <person name="Baker D."/>
            <person name="Gharbi K."/>
            <person name="Hall N."/>
            <person name="Watson M."/>
            <person name="Adriaenssens E.M."/>
            <person name="Foster-Nyarko E."/>
            <person name="Jarju S."/>
            <person name="Secka A."/>
            <person name="Antonio M."/>
            <person name="Oren A."/>
            <person name="Chaudhuri R.R."/>
            <person name="La Ragione R."/>
            <person name="Hildebrand F."/>
            <person name="Pallen M.J."/>
        </authorList>
    </citation>
    <scope>NUCLEOTIDE SEQUENCE</scope>
    <source>
        <strain evidence="7">B5-657</strain>
    </source>
</reference>
<dbReference type="EC" id="2.3.1.-" evidence="5"/>
<dbReference type="InterPro" id="IPR011004">
    <property type="entry name" value="Trimer_LpxA-like_sf"/>
</dbReference>
<dbReference type="GO" id="GO:0008870">
    <property type="term" value="F:galactoside O-acetyltransferase activity"/>
    <property type="evidence" value="ECO:0007669"/>
    <property type="project" value="TreeGrafter"/>
</dbReference>
<evidence type="ECO:0000256" key="1">
    <source>
        <dbReference type="ARBA" id="ARBA00007274"/>
    </source>
</evidence>
<evidence type="ECO:0000313" key="8">
    <source>
        <dbReference type="Proteomes" id="UP000824229"/>
    </source>
</evidence>
<dbReference type="Proteomes" id="UP000824229">
    <property type="component" value="Unassembled WGS sequence"/>
</dbReference>
<reference evidence="7" key="2">
    <citation type="submission" date="2021-04" db="EMBL/GenBank/DDBJ databases">
        <authorList>
            <person name="Gilroy R."/>
        </authorList>
    </citation>
    <scope>NUCLEOTIDE SEQUENCE</scope>
    <source>
        <strain evidence="7">B5-657</strain>
    </source>
</reference>
<keyword evidence="4 5" id="KW-0012">Acyltransferase</keyword>
<name>A0A9E2KBF2_9FIRM</name>
<dbReference type="PANTHER" id="PTHR43017:SF1">
    <property type="entry name" value="ACETYLTRANSFERASE YJL218W-RELATED"/>
    <property type="match status" value="1"/>
</dbReference>
<protein>
    <recommendedName>
        <fullName evidence="5">Acetyltransferase</fullName>
        <ecNumber evidence="5">2.3.1.-</ecNumber>
    </recommendedName>
</protein>
<evidence type="ECO:0000256" key="4">
    <source>
        <dbReference type="ARBA" id="ARBA00023315"/>
    </source>
</evidence>
<comment type="caution">
    <text evidence="7">The sequence shown here is derived from an EMBL/GenBank/DDBJ whole genome shotgun (WGS) entry which is preliminary data.</text>
</comment>
<evidence type="ECO:0000313" key="7">
    <source>
        <dbReference type="EMBL" id="MBU3803790.1"/>
    </source>
</evidence>
<feature type="domain" description="Maltose/galactoside acetyltransferase" evidence="6">
    <location>
        <begin position="4"/>
        <end position="58"/>
    </location>
</feature>
<dbReference type="Pfam" id="PF00132">
    <property type="entry name" value="Hexapep"/>
    <property type="match status" value="1"/>
</dbReference>
<dbReference type="Pfam" id="PF12464">
    <property type="entry name" value="Mac"/>
    <property type="match status" value="1"/>
</dbReference>
<evidence type="ECO:0000256" key="2">
    <source>
        <dbReference type="ARBA" id="ARBA00022679"/>
    </source>
</evidence>
<keyword evidence="3" id="KW-0677">Repeat</keyword>
<keyword evidence="2 5" id="KW-0808">Transferase</keyword>
<organism evidence="7 8">
    <name type="scientific">Candidatus Cellulosilyticum pullistercoris</name>
    <dbReference type="NCBI Taxonomy" id="2838521"/>
    <lineage>
        <taxon>Bacteria</taxon>
        <taxon>Bacillati</taxon>
        <taxon>Bacillota</taxon>
        <taxon>Clostridia</taxon>
        <taxon>Lachnospirales</taxon>
        <taxon>Cellulosilyticaceae</taxon>
        <taxon>Cellulosilyticum</taxon>
    </lineage>
</organism>
<accession>A0A9E2KBF2</accession>
<dbReference type="AlphaFoldDB" id="A0A9E2KBF2"/>
<evidence type="ECO:0000259" key="6">
    <source>
        <dbReference type="SMART" id="SM01266"/>
    </source>
</evidence>
<evidence type="ECO:0000256" key="5">
    <source>
        <dbReference type="RuleBase" id="RU367021"/>
    </source>
</evidence>
<dbReference type="CDD" id="cd03357">
    <property type="entry name" value="LbH_MAT_GAT"/>
    <property type="match status" value="1"/>
</dbReference>